<dbReference type="AlphaFoldDB" id="A0A815RDH0"/>
<dbReference type="EMBL" id="CAJNOE010002266">
    <property type="protein sequence ID" value="CAF1475647.1"/>
    <property type="molecule type" value="Genomic_DNA"/>
</dbReference>
<reference evidence="2" key="1">
    <citation type="submission" date="2021-02" db="EMBL/GenBank/DDBJ databases">
        <authorList>
            <person name="Nowell W R."/>
        </authorList>
    </citation>
    <scope>NUCLEOTIDE SEQUENCE</scope>
</reference>
<organism evidence="2 4">
    <name type="scientific">Adineta steineri</name>
    <dbReference type="NCBI Taxonomy" id="433720"/>
    <lineage>
        <taxon>Eukaryota</taxon>
        <taxon>Metazoa</taxon>
        <taxon>Spiralia</taxon>
        <taxon>Gnathifera</taxon>
        <taxon>Rotifera</taxon>
        <taxon>Eurotatoria</taxon>
        <taxon>Bdelloidea</taxon>
        <taxon>Adinetida</taxon>
        <taxon>Adinetidae</taxon>
        <taxon>Adineta</taxon>
    </lineage>
</organism>
<comment type="caution">
    <text evidence="2">The sequence shown here is derived from an EMBL/GenBank/DDBJ whole genome shotgun (WGS) entry which is preliminary data.</text>
</comment>
<evidence type="ECO:0000313" key="3">
    <source>
        <dbReference type="EMBL" id="CAF4142318.1"/>
    </source>
</evidence>
<feature type="compositionally biased region" description="Acidic residues" evidence="1">
    <location>
        <begin position="13"/>
        <end position="43"/>
    </location>
</feature>
<evidence type="ECO:0000256" key="1">
    <source>
        <dbReference type="SAM" id="MobiDB-lite"/>
    </source>
</evidence>
<evidence type="ECO:0000313" key="2">
    <source>
        <dbReference type="EMBL" id="CAF1475647.1"/>
    </source>
</evidence>
<dbReference type="Proteomes" id="UP000663868">
    <property type="component" value="Unassembled WGS sequence"/>
</dbReference>
<dbReference type="Proteomes" id="UP000663860">
    <property type="component" value="Unassembled WGS sequence"/>
</dbReference>
<sequence length="131" mass="15016">MATSRKKMVNQMEIDETFNDSESELETDFEDLNLSSTDEDNEENNISAPSARKRHVPRKWRPSGFDPKDLEFFGGASGIREEFQVEGNKPADYFRAFFDNELMQKIVEETNNYQQQNAAPNVEKTAAWLGG</sequence>
<proteinExistence type="predicted"/>
<evidence type="ECO:0000313" key="4">
    <source>
        <dbReference type="Proteomes" id="UP000663860"/>
    </source>
</evidence>
<protein>
    <submittedName>
        <fullName evidence="2">Uncharacterized protein</fullName>
    </submittedName>
</protein>
<gene>
    <name evidence="2" type="ORF">IZO911_LOCUS43707</name>
    <name evidence="3" type="ORF">KXQ929_LOCUS36774</name>
</gene>
<dbReference type="EMBL" id="CAJOBB010005840">
    <property type="protein sequence ID" value="CAF4142318.1"/>
    <property type="molecule type" value="Genomic_DNA"/>
</dbReference>
<accession>A0A815RDH0</accession>
<feature type="compositionally biased region" description="Basic residues" evidence="1">
    <location>
        <begin position="51"/>
        <end position="61"/>
    </location>
</feature>
<feature type="region of interest" description="Disordered" evidence="1">
    <location>
        <begin position="1"/>
        <end position="62"/>
    </location>
</feature>
<name>A0A815RDH0_9BILA</name>